<keyword evidence="4 9" id="KW-0812">Transmembrane</keyword>
<dbReference type="GO" id="GO:0000329">
    <property type="term" value="C:fungal-type vacuole membrane"/>
    <property type="evidence" value="ECO:0007669"/>
    <property type="project" value="TreeGrafter"/>
</dbReference>
<feature type="region of interest" description="Disordered" evidence="11">
    <location>
        <begin position="674"/>
        <end position="719"/>
    </location>
</feature>
<dbReference type="AlphaFoldDB" id="A0AAD5X186"/>
<evidence type="ECO:0000256" key="5">
    <source>
        <dbReference type="ARBA" id="ARBA00022781"/>
    </source>
</evidence>
<feature type="compositionally biased region" description="Basic and acidic residues" evidence="11">
    <location>
        <begin position="707"/>
        <end position="719"/>
    </location>
</feature>
<evidence type="ECO:0000313" key="12">
    <source>
        <dbReference type="EMBL" id="KAJ3049815.1"/>
    </source>
</evidence>
<accession>A0AAD5X186</accession>
<dbReference type="GO" id="GO:0000220">
    <property type="term" value="C:vacuolar proton-transporting V-type ATPase, V0 domain"/>
    <property type="evidence" value="ECO:0007669"/>
    <property type="project" value="InterPro"/>
</dbReference>
<feature type="transmembrane region" description="Helical" evidence="9">
    <location>
        <begin position="467"/>
        <end position="484"/>
    </location>
</feature>
<dbReference type="GO" id="GO:0007035">
    <property type="term" value="P:vacuolar acidification"/>
    <property type="evidence" value="ECO:0007669"/>
    <property type="project" value="TreeGrafter"/>
</dbReference>
<sequence length="853" mass="97314">MTGKAGNLFRSEEMTLVQLYVPLEIAQPTVSELGELGQIQFRDLNPDTNAFQRAFVNEIRRLDDMERKIRYLKTQIDKADIHVRSLDASMYYGRTRTQQEIDELEERLGEHESRVHQLNNSLETLNKRYLELTELRHVLRETSVFFEEAETRRSEDSHREEAGLLQNAGRDEESEAAERGEGAAGRMNLGFVAGVIPRPRMATFERVLFRALRGNLYMNYAEIDESIVDPITEEPVQKNVFIIFAHGRELLAKIRKICESLGATIYPVDDHPEKRREDALEVLARLEDLKHVLDNTRNARRTELNKVAENISLWTITVKKEKAIYHTMNMFNYDVNRKALIAEGWCPTLSINSVQYTLRGITERTGSTIPPILNELATKKTPPTYHRTNKFTESFQDIIDAYGMASYQEVNPGLFTVITFPFLFAMMFGDFGHGTIMTIFAAWMVIKEKQLKSKDWGEIWDTFFGGRYIILLMGIFSIYTGLIYNDIFSRVMNLFGSRWEFHKVQGVDKWEGTQTGTYPFGIDPGWHGAENSLLFMNSYKMKMAIVIGIIHMTFGICLQVINHIHFNTKKYIYLEFLPQILFLMSIFGYLAILIVHKWATYYENTSTAPSLLNTLIYMVLSPGNVAEKDRIYPGQAGLQVFLLLIAFVCVPWMLFGKPLYLKRKHAKRGGLGYGSLSDEDLPHTDPQAGTSPEAGRPSEDSQAGGGHGHEMSHEEVTHGGHEGEHFDFGEIMIHQGIHTIEFCLNCISNTASYLRLWALSLAHAQLSEVLWTMVLANVLNDKLSPTLLPIAIVIGFALWFVLTIFILCVMEGLSAFLHALRLHWIEFNGKFYQGAGTKFEPFAFGALLSQKEE</sequence>
<comment type="similarity">
    <text evidence="2 9">Belongs to the V-ATPase 116 kDa subunit family.</text>
</comment>
<keyword evidence="5 9" id="KW-0375">Hydrogen ion transport</keyword>
<feature type="transmembrane region" description="Helical" evidence="9">
    <location>
        <begin position="788"/>
        <end position="810"/>
    </location>
</feature>
<dbReference type="GO" id="GO:0046961">
    <property type="term" value="F:proton-transporting ATPase activity, rotational mechanism"/>
    <property type="evidence" value="ECO:0007669"/>
    <property type="project" value="InterPro"/>
</dbReference>
<comment type="subcellular location">
    <subcellularLocation>
        <location evidence="1">Membrane</location>
        <topology evidence="1">Multi-pass membrane protein</topology>
    </subcellularLocation>
</comment>
<feature type="transmembrane region" description="Helical" evidence="9">
    <location>
        <begin position="756"/>
        <end position="776"/>
    </location>
</feature>
<keyword evidence="3 9" id="KW-0813">Transport</keyword>
<evidence type="ECO:0000256" key="1">
    <source>
        <dbReference type="ARBA" id="ARBA00004141"/>
    </source>
</evidence>
<dbReference type="InterPro" id="IPR026028">
    <property type="entry name" value="V-type_ATPase_116kDa_su_euka"/>
</dbReference>
<dbReference type="Proteomes" id="UP001212841">
    <property type="component" value="Unassembled WGS sequence"/>
</dbReference>
<dbReference type="GO" id="GO:0051117">
    <property type="term" value="F:ATPase binding"/>
    <property type="evidence" value="ECO:0007669"/>
    <property type="project" value="TreeGrafter"/>
</dbReference>
<evidence type="ECO:0000256" key="11">
    <source>
        <dbReference type="SAM" id="MobiDB-lite"/>
    </source>
</evidence>
<keyword evidence="6 9" id="KW-1133">Transmembrane helix</keyword>
<keyword evidence="13" id="KW-1185">Reference proteome</keyword>
<feature type="transmembrane region" description="Helical" evidence="9">
    <location>
        <begin position="543"/>
        <end position="561"/>
    </location>
</feature>
<dbReference type="EMBL" id="JADGJD010000591">
    <property type="protein sequence ID" value="KAJ3049815.1"/>
    <property type="molecule type" value="Genomic_DNA"/>
</dbReference>
<dbReference type="CDD" id="cd14688">
    <property type="entry name" value="bZIP_YAP"/>
    <property type="match status" value="1"/>
</dbReference>
<reference evidence="12" key="1">
    <citation type="submission" date="2020-05" db="EMBL/GenBank/DDBJ databases">
        <title>Phylogenomic resolution of chytrid fungi.</title>
        <authorList>
            <person name="Stajich J.E."/>
            <person name="Amses K."/>
            <person name="Simmons R."/>
            <person name="Seto K."/>
            <person name="Myers J."/>
            <person name="Bonds A."/>
            <person name="Quandt C.A."/>
            <person name="Barry K."/>
            <person name="Liu P."/>
            <person name="Grigoriev I."/>
            <person name="Longcore J.E."/>
            <person name="James T.Y."/>
        </authorList>
    </citation>
    <scope>NUCLEOTIDE SEQUENCE</scope>
    <source>
        <strain evidence="12">JEL0318</strain>
    </source>
</reference>
<dbReference type="InterPro" id="IPR002490">
    <property type="entry name" value="V-ATPase_116kDa_su"/>
</dbReference>
<feature type="compositionally biased region" description="Basic and acidic residues" evidence="11">
    <location>
        <begin position="149"/>
        <end position="162"/>
    </location>
</feature>
<organism evidence="12 13">
    <name type="scientific">Rhizophlyctis rosea</name>
    <dbReference type="NCBI Taxonomy" id="64517"/>
    <lineage>
        <taxon>Eukaryota</taxon>
        <taxon>Fungi</taxon>
        <taxon>Fungi incertae sedis</taxon>
        <taxon>Chytridiomycota</taxon>
        <taxon>Chytridiomycota incertae sedis</taxon>
        <taxon>Chytridiomycetes</taxon>
        <taxon>Rhizophlyctidales</taxon>
        <taxon>Rhizophlyctidaceae</taxon>
        <taxon>Rhizophlyctis</taxon>
    </lineage>
</organism>
<feature type="transmembrane region" description="Helical" evidence="9">
    <location>
        <begin position="636"/>
        <end position="655"/>
    </location>
</feature>
<comment type="caution">
    <text evidence="12">The sequence shown here is derived from an EMBL/GenBank/DDBJ whole genome shotgun (WGS) entry which is preliminary data.</text>
</comment>
<evidence type="ECO:0000313" key="13">
    <source>
        <dbReference type="Proteomes" id="UP001212841"/>
    </source>
</evidence>
<comment type="function">
    <text evidence="9">Essential component of the vacuolar proton pump (V-ATPase), a multimeric enzyme that catalyzes the translocation of protons across the membranes. Required for assembly and activity of the V-ATPase.</text>
</comment>
<evidence type="ECO:0000256" key="2">
    <source>
        <dbReference type="ARBA" id="ARBA00009904"/>
    </source>
</evidence>
<dbReference type="Pfam" id="PF01496">
    <property type="entry name" value="V_ATPase_I"/>
    <property type="match status" value="1"/>
</dbReference>
<dbReference type="PANTHER" id="PTHR11629:SF63">
    <property type="entry name" value="V-TYPE PROTON ATPASE SUBUNIT A"/>
    <property type="match status" value="1"/>
</dbReference>
<evidence type="ECO:0000256" key="9">
    <source>
        <dbReference type="RuleBase" id="RU361189"/>
    </source>
</evidence>
<protein>
    <recommendedName>
        <fullName evidence="9">V-type proton ATPase subunit a</fullName>
    </recommendedName>
</protein>
<dbReference type="PIRSF" id="PIRSF001293">
    <property type="entry name" value="ATP6V0A1"/>
    <property type="match status" value="1"/>
</dbReference>
<keyword evidence="7 9" id="KW-0406">Ion transport</keyword>
<feature type="transmembrane region" description="Helical" evidence="9">
    <location>
        <begin position="422"/>
        <end position="446"/>
    </location>
</feature>
<name>A0AAD5X186_9FUNG</name>
<feature type="transmembrane region" description="Helical" evidence="9">
    <location>
        <begin position="573"/>
        <end position="595"/>
    </location>
</feature>
<dbReference type="PANTHER" id="PTHR11629">
    <property type="entry name" value="VACUOLAR PROTON ATPASES"/>
    <property type="match status" value="1"/>
</dbReference>
<evidence type="ECO:0000256" key="10">
    <source>
        <dbReference type="SAM" id="Coils"/>
    </source>
</evidence>
<evidence type="ECO:0000256" key="3">
    <source>
        <dbReference type="ARBA" id="ARBA00022448"/>
    </source>
</evidence>
<feature type="coiled-coil region" evidence="10">
    <location>
        <begin position="94"/>
        <end position="135"/>
    </location>
</feature>
<evidence type="ECO:0000256" key="8">
    <source>
        <dbReference type="ARBA" id="ARBA00023136"/>
    </source>
</evidence>
<feature type="region of interest" description="Disordered" evidence="11">
    <location>
        <begin position="149"/>
        <end position="182"/>
    </location>
</feature>
<evidence type="ECO:0000256" key="6">
    <source>
        <dbReference type="ARBA" id="ARBA00022989"/>
    </source>
</evidence>
<keyword evidence="8 9" id="KW-0472">Membrane</keyword>
<evidence type="ECO:0000256" key="4">
    <source>
        <dbReference type="ARBA" id="ARBA00022692"/>
    </source>
</evidence>
<evidence type="ECO:0000256" key="7">
    <source>
        <dbReference type="ARBA" id="ARBA00023065"/>
    </source>
</evidence>
<gene>
    <name evidence="12" type="primary">VPH1</name>
    <name evidence="12" type="ORF">HK097_009201</name>
</gene>
<proteinExistence type="inferred from homology"/>
<keyword evidence="10" id="KW-0175">Coiled coil</keyword>